<accession>A0ABQ7QVH2</accession>
<reference evidence="1 2" key="1">
    <citation type="submission" date="2021-06" db="EMBL/GenBank/DDBJ databases">
        <title>A haploid diamondback moth (Plutella xylostella L.) genome assembly resolves 31 chromosomes and identifies a diamide resistance mutation.</title>
        <authorList>
            <person name="Ward C.M."/>
            <person name="Perry K.D."/>
            <person name="Baker G."/>
            <person name="Powis K."/>
            <person name="Heckel D.G."/>
            <person name="Baxter S.W."/>
        </authorList>
    </citation>
    <scope>NUCLEOTIDE SEQUENCE [LARGE SCALE GENOMIC DNA]</scope>
    <source>
        <strain evidence="1 2">LV</strain>
        <tissue evidence="1">Single pupa</tissue>
    </source>
</reference>
<dbReference type="SUPFAM" id="SSF47565">
    <property type="entry name" value="Insect pheromone/odorant-binding proteins"/>
    <property type="match status" value="1"/>
</dbReference>
<dbReference type="Proteomes" id="UP000823941">
    <property type="component" value="Chromosome 7"/>
</dbReference>
<sequence length="64" mass="7598">MSNEGILKFDVFLNKIPGEDKDLMERLMMTCMNRGTFHRLEDRAVLLYKCFKAIYPDKVHTLFL</sequence>
<dbReference type="InterPro" id="IPR036728">
    <property type="entry name" value="PBP_GOBP_sf"/>
</dbReference>
<evidence type="ECO:0000313" key="2">
    <source>
        <dbReference type="Proteomes" id="UP000823941"/>
    </source>
</evidence>
<comment type="caution">
    <text evidence="1">The sequence shown here is derived from an EMBL/GenBank/DDBJ whole genome shotgun (WGS) entry which is preliminary data.</text>
</comment>
<name>A0ABQ7QVH2_PLUXY</name>
<evidence type="ECO:0000313" key="1">
    <source>
        <dbReference type="EMBL" id="KAG7309035.1"/>
    </source>
</evidence>
<organism evidence="1 2">
    <name type="scientific">Plutella xylostella</name>
    <name type="common">Diamondback moth</name>
    <name type="synonym">Plutella maculipennis</name>
    <dbReference type="NCBI Taxonomy" id="51655"/>
    <lineage>
        <taxon>Eukaryota</taxon>
        <taxon>Metazoa</taxon>
        <taxon>Ecdysozoa</taxon>
        <taxon>Arthropoda</taxon>
        <taxon>Hexapoda</taxon>
        <taxon>Insecta</taxon>
        <taxon>Pterygota</taxon>
        <taxon>Neoptera</taxon>
        <taxon>Endopterygota</taxon>
        <taxon>Lepidoptera</taxon>
        <taxon>Glossata</taxon>
        <taxon>Ditrysia</taxon>
        <taxon>Yponomeutoidea</taxon>
        <taxon>Plutellidae</taxon>
        <taxon>Plutella</taxon>
    </lineage>
</organism>
<protein>
    <submittedName>
        <fullName evidence="1">Uncharacterized protein</fullName>
    </submittedName>
</protein>
<dbReference type="EMBL" id="JAHIBW010000007">
    <property type="protein sequence ID" value="KAG7309035.1"/>
    <property type="molecule type" value="Genomic_DNA"/>
</dbReference>
<proteinExistence type="predicted"/>
<gene>
    <name evidence="1" type="ORF">JYU34_004906</name>
</gene>
<keyword evidence="2" id="KW-1185">Reference proteome</keyword>